<dbReference type="EMBL" id="CP024091">
    <property type="protein sequence ID" value="ATP57173.1"/>
    <property type="molecule type" value="Genomic_DNA"/>
</dbReference>
<evidence type="ECO:0008006" key="3">
    <source>
        <dbReference type="Google" id="ProtNLM"/>
    </source>
</evidence>
<dbReference type="InterPro" id="IPR036378">
    <property type="entry name" value="FAS1_dom_sf"/>
</dbReference>
<name>A0A2D1U6E8_9SPHI</name>
<sequence length="210" mass="23475">MDGGKAKADFNGTMLEYLQAKPVPFDTIASIVKLAGMEAVFNKEDITFFAPTDYEVKQLIGSVNKPNSLNSKLYLNGKDTVKTLADIEGAIWAKYLQRHIFKGAKRLSDYPQYDPDLPAVYSGQYYYAYNKSVSKIGVVYGDVNGVKYIGYRQLTITYIRDVSKPDQSFSIYRVASSDIKPKNGVVHTLQLYGDAFGLGAYDMINDIVIR</sequence>
<dbReference type="Gene3D" id="2.30.180.10">
    <property type="entry name" value="FAS1 domain"/>
    <property type="match status" value="1"/>
</dbReference>
<dbReference type="AlphaFoldDB" id="A0A2D1U6E8"/>
<accession>A0A2D1U6E8</accession>
<gene>
    <name evidence="1" type="ORF">CPT03_12170</name>
</gene>
<protein>
    <recommendedName>
        <fullName evidence="3">FAS1 domain-containing protein</fullName>
    </recommendedName>
</protein>
<dbReference type="KEGG" id="pgs:CPT03_12170"/>
<evidence type="ECO:0000313" key="2">
    <source>
        <dbReference type="Proteomes" id="UP000223749"/>
    </source>
</evidence>
<evidence type="ECO:0000313" key="1">
    <source>
        <dbReference type="EMBL" id="ATP57173.1"/>
    </source>
</evidence>
<dbReference type="SUPFAM" id="SSF82153">
    <property type="entry name" value="FAS1 domain"/>
    <property type="match status" value="1"/>
</dbReference>
<keyword evidence="2" id="KW-1185">Reference proteome</keyword>
<dbReference type="Proteomes" id="UP000223749">
    <property type="component" value="Chromosome"/>
</dbReference>
<organism evidence="1 2">
    <name type="scientific">Pedobacter ginsengisoli</name>
    <dbReference type="NCBI Taxonomy" id="363852"/>
    <lineage>
        <taxon>Bacteria</taxon>
        <taxon>Pseudomonadati</taxon>
        <taxon>Bacteroidota</taxon>
        <taxon>Sphingobacteriia</taxon>
        <taxon>Sphingobacteriales</taxon>
        <taxon>Sphingobacteriaceae</taxon>
        <taxon>Pedobacter</taxon>
    </lineage>
</organism>
<proteinExistence type="predicted"/>
<reference evidence="1 2" key="1">
    <citation type="submission" date="2017-10" db="EMBL/GenBank/DDBJ databases">
        <title>Whole genome of Pedobacter ginsengisoli T01R-27 isolated from tomato rhizosphere.</title>
        <authorList>
            <person name="Weon H.-Y."/>
            <person name="Lee S.A."/>
            <person name="Sang M.K."/>
            <person name="Song J."/>
        </authorList>
    </citation>
    <scope>NUCLEOTIDE SEQUENCE [LARGE SCALE GENOMIC DNA]</scope>
    <source>
        <strain evidence="1 2">T01R-27</strain>
    </source>
</reference>